<dbReference type="AlphaFoldDB" id="A0AA91Z2R4"/>
<keyword evidence="1" id="KW-1133">Transmembrane helix</keyword>
<dbReference type="Proteomes" id="UP000216961">
    <property type="component" value="Unassembled WGS sequence"/>
</dbReference>
<accession>A0AA91Z2R4</accession>
<dbReference type="EMBL" id="NPBQ01000001">
    <property type="protein sequence ID" value="PAD85342.1"/>
    <property type="molecule type" value="Genomic_DNA"/>
</dbReference>
<proteinExistence type="predicted"/>
<sequence>MDLDDPVKITSDQLSIEDVEKVENSDFDGDSIAHQWVLQFINLINMLYFYRAAENQILYLSFIKNEMKLHTNSTSNWIMAITPFFFLLYCMGETKY</sequence>
<comment type="caution">
    <text evidence="2">The sequence shown here is derived from an EMBL/GenBank/DDBJ whole genome shotgun (WGS) entry which is preliminary data.</text>
</comment>
<evidence type="ECO:0000256" key="1">
    <source>
        <dbReference type="SAM" id="Phobius"/>
    </source>
</evidence>
<name>A0AA91Z2R4_NIACI</name>
<evidence type="ECO:0000313" key="2">
    <source>
        <dbReference type="EMBL" id="PAD85342.1"/>
    </source>
</evidence>
<reference evidence="2 3" key="1">
    <citation type="submission" date="2017-07" db="EMBL/GenBank/DDBJ databases">
        <title>Isolation and whole genome analysis of endospore-forming bacteria from heroin.</title>
        <authorList>
            <person name="Kalinowski J."/>
            <person name="Ahrens B."/>
            <person name="Al-Dilaimi A."/>
            <person name="Winkler A."/>
            <person name="Wibberg D."/>
            <person name="Schleenbecker U."/>
            <person name="Ruckert C."/>
            <person name="Wolfel R."/>
            <person name="Grass G."/>
        </authorList>
    </citation>
    <scope>NUCLEOTIDE SEQUENCE [LARGE SCALE GENOMIC DNA]</scope>
    <source>
        <strain evidence="2 3">7521-2</strain>
    </source>
</reference>
<keyword evidence="1" id="KW-0812">Transmembrane</keyword>
<dbReference type="RefSeq" id="WP_095328333.1">
    <property type="nucleotide sequence ID" value="NZ_NPBQ01000001.1"/>
</dbReference>
<evidence type="ECO:0000313" key="3">
    <source>
        <dbReference type="Proteomes" id="UP000216961"/>
    </source>
</evidence>
<protein>
    <submittedName>
        <fullName evidence="2">Uncharacterized protein</fullName>
    </submittedName>
</protein>
<organism evidence="2 3">
    <name type="scientific">Niallia circulans</name>
    <name type="common">Bacillus circulans</name>
    <dbReference type="NCBI Taxonomy" id="1397"/>
    <lineage>
        <taxon>Bacteria</taxon>
        <taxon>Bacillati</taxon>
        <taxon>Bacillota</taxon>
        <taxon>Bacilli</taxon>
        <taxon>Bacillales</taxon>
        <taxon>Bacillaceae</taxon>
        <taxon>Niallia</taxon>
    </lineage>
</organism>
<gene>
    <name evidence="2" type="ORF">CHH57_00285</name>
</gene>
<feature type="transmembrane region" description="Helical" evidence="1">
    <location>
        <begin position="74"/>
        <end position="92"/>
    </location>
</feature>
<keyword evidence="1" id="KW-0472">Membrane</keyword>